<dbReference type="Gene3D" id="3.30.40.10">
    <property type="entry name" value="Zinc/RING finger domain, C3HC4 (zinc finger)"/>
    <property type="match status" value="1"/>
</dbReference>
<dbReference type="AlphaFoldDB" id="A0A6U4U5M8"/>
<evidence type="ECO:0000256" key="1">
    <source>
        <dbReference type="ARBA" id="ARBA00004123"/>
    </source>
</evidence>
<evidence type="ECO:0000256" key="6">
    <source>
        <dbReference type="PROSITE-ProRule" id="PRU00175"/>
    </source>
</evidence>
<sequence length="252" mass="28252">MGDGVDGEGEAKLEGSDVVFQTKHMNQHLICSLCMGYLRDANTVTECLHTFCKVCIYKHLAEYSFCPTCEVSLGPTPKDRIRSDRAIQNIVDKVFPHFAREEAAAEKAYKGGSESAKGGSDATKESEAKRRKVMQTVKDKRKEKDKDAAAVANKICLTLFPSLDEKGEHKVPRLLQPYLRSSVDATVKQHKLYLSKKLAEDHNMKVAIGEVEFVVKGNVLRNEMTFGDVWKQLWGVDDNSHLAVEYSINKEK</sequence>
<dbReference type="PROSITE" id="PS00518">
    <property type="entry name" value="ZF_RING_1"/>
    <property type="match status" value="1"/>
</dbReference>
<keyword evidence="5" id="KW-0539">Nucleus</keyword>
<proteinExistence type="predicted"/>
<dbReference type="InterPro" id="IPR051507">
    <property type="entry name" value="PcG_RING_finger"/>
</dbReference>
<dbReference type="Gene3D" id="3.10.20.90">
    <property type="entry name" value="Phosphatidylinositol 3-kinase Catalytic Subunit, Chain A, domain 1"/>
    <property type="match status" value="1"/>
</dbReference>
<dbReference type="InterPro" id="IPR017907">
    <property type="entry name" value="Znf_RING_CS"/>
</dbReference>
<accession>A0A6U4U5M8</accession>
<feature type="region of interest" description="Disordered" evidence="7">
    <location>
        <begin position="109"/>
        <end position="145"/>
    </location>
</feature>
<dbReference type="EMBL" id="HBFK01017305">
    <property type="protein sequence ID" value="CAD8744193.1"/>
    <property type="molecule type" value="Transcribed_RNA"/>
</dbReference>
<dbReference type="InterPro" id="IPR001841">
    <property type="entry name" value="Znf_RING"/>
</dbReference>
<organism evidence="10">
    <name type="scientific">Hemiselmis andersenii</name>
    <name type="common">Cryptophyte alga</name>
    <dbReference type="NCBI Taxonomy" id="464988"/>
    <lineage>
        <taxon>Eukaryota</taxon>
        <taxon>Cryptophyceae</taxon>
        <taxon>Cryptomonadales</taxon>
        <taxon>Hemiselmidaceae</taxon>
        <taxon>Hemiselmis</taxon>
    </lineage>
</organism>
<evidence type="ECO:0000256" key="5">
    <source>
        <dbReference type="ARBA" id="ARBA00023242"/>
    </source>
</evidence>
<dbReference type="EMBL" id="HBFX01013458">
    <property type="protein sequence ID" value="CAD8953517.1"/>
    <property type="molecule type" value="Transcribed_RNA"/>
</dbReference>
<keyword evidence="4" id="KW-0862">Zinc</keyword>
<evidence type="ECO:0000313" key="10">
    <source>
        <dbReference type="EMBL" id="CAD8953517.1"/>
    </source>
</evidence>
<dbReference type="GO" id="GO:0005634">
    <property type="term" value="C:nucleus"/>
    <property type="evidence" value="ECO:0007669"/>
    <property type="project" value="UniProtKB-SubCell"/>
</dbReference>
<evidence type="ECO:0000256" key="3">
    <source>
        <dbReference type="ARBA" id="ARBA00022771"/>
    </source>
</evidence>
<keyword evidence="3 6" id="KW-0863">Zinc-finger</keyword>
<name>A0A6U4U5M8_HEMAN</name>
<dbReference type="PROSITE" id="PS50089">
    <property type="entry name" value="ZF_RING_2"/>
    <property type="match status" value="1"/>
</dbReference>
<dbReference type="Pfam" id="PF13923">
    <property type="entry name" value="zf-C3HC4_2"/>
    <property type="match status" value="1"/>
</dbReference>
<keyword evidence="2" id="KW-0479">Metal-binding</keyword>
<gene>
    <name evidence="10" type="ORF">HAND00432_LOCUS8054</name>
    <name evidence="9" type="ORF">HAND1043_LOCUS10688</name>
</gene>
<evidence type="ECO:0000259" key="8">
    <source>
        <dbReference type="PROSITE" id="PS50089"/>
    </source>
</evidence>
<evidence type="ECO:0000256" key="2">
    <source>
        <dbReference type="ARBA" id="ARBA00022723"/>
    </source>
</evidence>
<dbReference type="InterPro" id="IPR013083">
    <property type="entry name" value="Znf_RING/FYVE/PHD"/>
</dbReference>
<dbReference type="GO" id="GO:0008270">
    <property type="term" value="F:zinc ion binding"/>
    <property type="evidence" value="ECO:0007669"/>
    <property type="project" value="UniProtKB-KW"/>
</dbReference>
<evidence type="ECO:0000313" key="9">
    <source>
        <dbReference type="EMBL" id="CAD8744193.1"/>
    </source>
</evidence>
<dbReference type="SUPFAM" id="SSF57850">
    <property type="entry name" value="RING/U-box"/>
    <property type="match status" value="1"/>
</dbReference>
<reference evidence="10" key="1">
    <citation type="submission" date="2021-01" db="EMBL/GenBank/DDBJ databases">
        <authorList>
            <person name="Corre E."/>
            <person name="Pelletier E."/>
            <person name="Niang G."/>
            <person name="Scheremetjew M."/>
            <person name="Finn R."/>
            <person name="Kale V."/>
            <person name="Holt S."/>
            <person name="Cochrane G."/>
            <person name="Meng A."/>
            <person name="Brown T."/>
            <person name="Cohen L."/>
        </authorList>
    </citation>
    <scope>NUCLEOTIDE SEQUENCE</scope>
    <source>
        <strain evidence="9">CCMP441</strain>
        <strain evidence="10">CCMP644</strain>
    </source>
</reference>
<feature type="domain" description="RING-type" evidence="8">
    <location>
        <begin position="31"/>
        <end position="70"/>
    </location>
</feature>
<dbReference type="FunFam" id="3.30.40.10:FF:000033">
    <property type="entry name" value="Polycomb group RING finger protein 3"/>
    <property type="match status" value="1"/>
</dbReference>
<dbReference type="SMART" id="SM00184">
    <property type="entry name" value="RING"/>
    <property type="match status" value="1"/>
</dbReference>
<evidence type="ECO:0000256" key="7">
    <source>
        <dbReference type="SAM" id="MobiDB-lite"/>
    </source>
</evidence>
<evidence type="ECO:0000256" key="4">
    <source>
        <dbReference type="ARBA" id="ARBA00022833"/>
    </source>
</evidence>
<comment type="subcellular location">
    <subcellularLocation>
        <location evidence="1">Nucleus</location>
    </subcellularLocation>
</comment>
<dbReference type="PANTHER" id="PTHR45893">
    <property type="entry name" value="POLYCOMB GROUP RING FINGER PROTEIN"/>
    <property type="match status" value="1"/>
</dbReference>
<protein>
    <recommendedName>
        <fullName evidence="8">RING-type domain-containing protein</fullName>
    </recommendedName>
</protein>